<dbReference type="PIRSF" id="PIRSF016636">
    <property type="entry name" value="AlgI_DltB"/>
    <property type="match status" value="1"/>
</dbReference>
<dbReference type="RefSeq" id="WP_074755321.1">
    <property type="nucleotide sequence ID" value="NZ_FOGJ01000007.1"/>
</dbReference>
<dbReference type="InterPro" id="IPR004299">
    <property type="entry name" value="MBOAT_fam"/>
</dbReference>
<sequence length="589" mass="66405">MLFNSYAFVFIFLPVFVAGYYGITYLFNEKNLFNITRKKPACAQSVVELYCVILSFVFFAFFGVKVLGVLLISLIWNYIFIRLLDPETDDKTKILVAIDKNIHVNNKALLITGICGNIALLIFFKYAGFLADILNLFTGKELTVSILLPIAISFYTFSQISLLVDVYREEAGRVSAIDYLFYITFFPKILQGPIVRYNDMKSYLEKALLHRWNAQKFMQAMMLFVLGLSKKVIIADTLAVAVDYGYNSLAVLTPVDAVITAVCYSFQIYFDFSGYCDMGRGICQMVGMDLPVNFESPYKARNIDDFWKRWHMSLTTFFTRYVYIPLGGNRKGALRTYLNFMIIFTLSGLWHGAGLTFIVWGAMHGILYVITRAVKNRNKSKTNTRVNADLDTKAIVNSNIYTNTSVNTNINANMNTSANTKTVIETGRNANGETGAATRSETLAHKSLIYRLCHIAAVILTFIFVTVAWVFFRAQSIQEALNLISKMIGIGYNGASPLHISPDLIKCFQIDELWYIFKITPIGALSWGPAVCMWIIILISAYLAFVSSNAAQLTDKHKVNLKGAVLLAILFVWSVIKFANVSTYIYLGF</sequence>
<dbReference type="AlphaFoldDB" id="A0A1H9QAB3"/>
<evidence type="ECO:0000256" key="4">
    <source>
        <dbReference type="ARBA" id="ARBA00022679"/>
    </source>
</evidence>
<evidence type="ECO:0000256" key="2">
    <source>
        <dbReference type="ARBA" id="ARBA00010323"/>
    </source>
</evidence>
<dbReference type="GO" id="GO:0005886">
    <property type="term" value="C:plasma membrane"/>
    <property type="evidence" value="ECO:0007669"/>
    <property type="project" value="UniProtKB-SubCell"/>
</dbReference>
<keyword evidence="5 10" id="KW-0812">Transmembrane</keyword>
<feature type="transmembrane region" description="Helical" evidence="10">
    <location>
        <begin position="524"/>
        <end position="545"/>
    </location>
</feature>
<dbReference type="PANTHER" id="PTHR13285">
    <property type="entry name" value="ACYLTRANSFERASE"/>
    <property type="match status" value="1"/>
</dbReference>
<evidence type="ECO:0000256" key="8">
    <source>
        <dbReference type="ARBA" id="ARBA00023315"/>
    </source>
</evidence>
<reference evidence="11 12" key="1">
    <citation type="submission" date="2016-10" db="EMBL/GenBank/DDBJ databases">
        <authorList>
            <person name="de Groot N.N."/>
        </authorList>
    </citation>
    <scope>NUCLEOTIDE SEQUENCE [LARGE SCALE GENOMIC DNA]</scope>
    <source>
        <strain evidence="11 12">AR40</strain>
    </source>
</reference>
<keyword evidence="6 10" id="KW-1133">Transmembrane helix</keyword>
<feature type="transmembrane region" description="Helical" evidence="10">
    <location>
        <begin position="49"/>
        <end position="76"/>
    </location>
</feature>
<feature type="transmembrane region" description="Helical" evidence="10">
    <location>
        <begin position="146"/>
        <end position="167"/>
    </location>
</feature>
<organism evidence="11 12">
    <name type="scientific">Butyrivibrio fibrisolvens</name>
    <dbReference type="NCBI Taxonomy" id="831"/>
    <lineage>
        <taxon>Bacteria</taxon>
        <taxon>Bacillati</taxon>
        <taxon>Bacillota</taxon>
        <taxon>Clostridia</taxon>
        <taxon>Lachnospirales</taxon>
        <taxon>Lachnospiraceae</taxon>
        <taxon>Butyrivibrio</taxon>
    </lineage>
</organism>
<dbReference type="Proteomes" id="UP000182584">
    <property type="component" value="Unassembled WGS sequence"/>
</dbReference>
<protein>
    <submittedName>
        <fullName evidence="11">MBOAT, membrane-bound O-acyltransferase family</fullName>
    </submittedName>
</protein>
<evidence type="ECO:0000313" key="12">
    <source>
        <dbReference type="Proteomes" id="UP000182584"/>
    </source>
</evidence>
<dbReference type="PANTHER" id="PTHR13285:SF23">
    <property type="entry name" value="TEICHOIC ACID D-ALANYLTRANSFERASE"/>
    <property type="match status" value="1"/>
</dbReference>
<evidence type="ECO:0000256" key="3">
    <source>
        <dbReference type="ARBA" id="ARBA00022475"/>
    </source>
</evidence>
<evidence type="ECO:0000313" key="11">
    <source>
        <dbReference type="EMBL" id="SER57461.1"/>
    </source>
</evidence>
<evidence type="ECO:0000256" key="6">
    <source>
        <dbReference type="ARBA" id="ARBA00022989"/>
    </source>
</evidence>
<evidence type="ECO:0000256" key="9">
    <source>
        <dbReference type="PIRNR" id="PIRNR016636"/>
    </source>
</evidence>
<proteinExistence type="inferred from homology"/>
<evidence type="ECO:0000256" key="7">
    <source>
        <dbReference type="ARBA" id="ARBA00023136"/>
    </source>
</evidence>
<comment type="subcellular location">
    <subcellularLocation>
        <location evidence="1">Cell membrane</location>
        <topology evidence="1">Multi-pass membrane protein</topology>
    </subcellularLocation>
</comment>
<dbReference type="InterPro" id="IPR051085">
    <property type="entry name" value="MB_O-acyltransferase"/>
</dbReference>
<keyword evidence="4 9" id="KW-0808">Transferase</keyword>
<evidence type="ECO:0000256" key="5">
    <source>
        <dbReference type="ARBA" id="ARBA00022692"/>
    </source>
</evidence>
<feature type="transmembrane region" description="Helical" evidence="10">
    <location>
        <begin position="565"/>
        <end position="587"/>
    </location>
</feature>
<dbReference type="eggNOG" id="COG1696">
    <property type="taxonomic scope" value="Bacteria"/>
</dbReference>
<evidence type="ECO:0000256" key="1">
    <source>
        <dbReference type="ARBA" id="ARBA00004651"/>
    </source>
</evidence>
<keyword evidence="3 9" id="KW-1003">Cell membrane</keyword>
<dbReference type="Pfam" id="PF03062">
    <property type="entry name" value="MBOAT"/>
    <property type="match status" value="1"/>
</dbReference>
<feature type="transmembrane region" description="Helical" evidence="10">
    <location>
        <begin position="6"/>
        <end position="28"/>
    </location>
</feature>
<dbReference type="PIRSF" id="PIRSF500217">
    <property type="entry name" value="AlgI"/>
    <property type="match status" value="1"/>
</dbReference>
<dbReference type="InterPro" id="IPR024194">
    <property type="entry name" value="Ac/AlaTfrase_AlgI/DltB"/>
</dbReference>
<accession>A0A1H9QAB3</accession>
<feature type="transmembrane region" description="Helical" evidence="10">
    <location>
        <begin position="448"/>
        <end position="472"/>
    </location>
</feature>
<name>A0A1H9QAB3_BUTFI</name>
<feature type="transmembrane region" description="Helical" evidence="10">
    <location>
        <begin position="220"/>
        <end position="242"/>
    </location>
</feature>
<dbReference type="GO" id="GO:0016746">
    <property type="term" value="F:acyltransferase activity"/>
    <property type="evidence" value="ECO:0007669"/>
    <property type="project" value="UniProtKB-KW"/>
</dbReference>
<feature type="transmembrane region" description="Helical" evidence="10">
    <location>
        <begin position="248"/>
        <end position="270"/>
    </location>
</feature>
<keyword evidence="7 9" id="KW-0472">Membrane</keyword>
<dbReference type="GO" id="GO:0042121">
    <property type="term" value="P:alginic acid biosynthetic process"/>
    <property type="evidence" value="ECO:0007669"/>
    <property type="project" value="InterPro"/>
</dbReference>
<dbReference type="EMBL" id="FOGJ01000007">
    <property type="protein sequence ID" value="SER57461.1"/>
    <property type="molecule type" value="Genomic_DNA"/>
</dbReference>
<evidence type="ECO:0000256" key="10">
    <source>
        <dbReference type="SAM" id="Phobius"/>
    </source>
</evidence>
<dbReference type="InterPro" id="IPR028362">
    <property type="entry name" value="AlgI"/>
</dbReference>
<gene>
    <name evidence="11" type="ORF">SAMN04487884_10793</name>
</gene>
<feature type="transmembrane region" description="Helical" evidence="10">
    <location>
        <begin position="357"/>
        <end position="374"/>
    </location>
</feature>
<dbReference type="OrthoDB" id="9805788at2"/>
<feature type="transmembrane region" description="Helical" evidence="10">
    <location>
        <begin position="108"/>
        <end position="134"/>
    </location>
</feature>
<keyword evidence="8 9" id="KW-0012">Acyltransferase</keyword>
<comment type="similarity">
    <text evidence="2 9">Belongs to the membrane-bound acyltransferase family.</text>
</comment>